<dbReference type="Proteomes" id="UP001281447">
    <property type="component" value="Unassembled WGS sequence"/>
</dbReference>
<accession>A0ABU5CCJ5</accession>
<evidence type="ECO:0000313" key="1">
    <source>
        <dbReference type="EMBL" id="MDY0396934.1"/>
    </source>
</evidence>
<reference evidence="1 2" key="1">
    <citation type="submission" date="2023-10" db="EMBL/GenBank/DDBJ databases">
        <title>Virgibacillus halophilus 5B73C genome.</title>
        <authorList>
            <person name="Miliotis G."/>
            <person name="Sengupta P."/>
            <person name="Hameed A."/>
            <person name="Chuvochina M."/>
            <person name="Mcdonagh F."/>
            <person name="Simpson A.C."/>
            <person name="Singh N.K."/>
            <person name="Rekha P.D."/>
            <person name="Raman K."/>
            <person name="Hugenholtz P."/>
            <person name="Venkateswaran K."/>
        </authorList>
    </citation>
    <scope>NUCLEOTIDE SEQUENCE [LARGE SCALE GENOMIC DNA]</scope>
    <source>
        <strain evidence="1 2">5B73C</strain>
    </source>
</reference>
<name>A0ABU5CCJ5_9BACI</name>
<evidence type="ECO:0000313" key="2">
    <source>
        <dbReference type="Proteomes" id="UP001281447"/>
    </source>
</evidence>
<comment type="caution">
    <text evidence="1">The sequence shown here is derived from an EMBL/GenBank/DDBJ whole genome shotgun (WGS) entry which is preliminary data.</text>
</comment>
<sequence length="122" mass="13868">MRIFQFKKSQRKKNQSIWFRICDLSGIAFNHKCSDKLYVFRCARCDRLSRCDGISAHVDYGRPSNSKGGGETDVGQQVGSGTAVFWVQGEGHETYSEYGMTAIVIEGKELDPASYMVEEQWR</sequence>
<gene>
    <name evidence="1" type="ORF">RWE15_24890</name>
</gene>
<proteinExistence type="predicted"/>
<organism evidence="1 2">
    <name type="scientific">Tigheibacillus halophilus</name>
    <dbReference type="NCBI Taxonomy" id="361280"/>
    <lineage>
        <taxon>Bacteria</taxon>
        <taxon>Bacillati</taxon>
        <taxon>Bacillota</taxon>
        <taxon>Bacilli</taxon>
        <taxon>Bacillales</taxon>
        <taxon>Bacillaceae</taxon>
        <taxon>Tigheibacillus</taxon>
    </lineage>
</organism>
<keyword evidence="2" id="KW-1185">Reference proteome</keyword>
<protein>
    <submittedName>
        <fullName evidence="1">Uncharacterized protein</fullName>
    </submittedName>
</protein>
<dbReference type="EMBL" id="JAWDIP010000004">
    <property type="protein sequence ID" value="MDY0396934.1"/>
    <property type="molecule type" value="Genomic_DNA"/>
</dbReference>